<protein>
    <submittedName>
        <fullName evidence="5">CenpB-DNA-bind-domain-containing protein</fullName>
    </submittedName>
</protein>
<name>A0A151GSK7_DRECN</name>
<dbReference type="InterPro" id="IPR007889">
    <property type="entry name" value="HTH_Psq"/>
</dbReference>
<dbReference type="PROSITE" id="PS51253">
    <property type="entry name" value="HTH_CENPB"/>
    <property type="match status" value="1"/>
</dbReference>
<keyword evidence="2" id="KW-0539">Nucleus</keyword>
<sequence length="587" mass="63594">MNPSSDNISNMDHDAQSAQSSGYESDNWVTISPYSQSPYANSPMNEYSGFGFMPHGLPSDSIQRMPPPGMAPHPSHHQPHQLIQPAPPSIAPHQLPILRTTWPSQLTNPTPTTSAGGYSAVSMPMTPVSGGAPPTFVPLSSTAPLATSSNGKSGEGLKMVKSLKIIEKIPRKTLSAEQKQAMCQYHDENPGVRQADIGAKFGVERSTVSKVLRYRNQHLKREQEAANAFKRGKTRQTDFDRTLSSYIRRQRKRGLDITDDEIMEQAKLYARAGGYHESLLGTLTSGWLQKFKQKHKVGLGRPLRRASGTHIPDSARLSTTLPTLIKSATHSVVAPASPTQPISPLSGDRSDEDLHKETLEFELTYSAQASQSNNELSGDMRDCCATFSAGTVSPAASFHFSPNPATGDTFAVDNSLQLHVADGSHFHHRERRSHTFPSIDVNFLNQEQPVAEEPVTPRHPPAATSPSSTAVPSPGIDNCMGPIVCTALNSPPSLQRTSSNSSITDPVLGSPAESSPASPTQEEARQAASTLLNYIRRMGSLGHFDQGEYMAVVQLTKKLQIHQSQSSQPSIEDILTSAEAAMEVRCV</sequence>
<evidence type="ECO:0000256" key="3">
    <source>
        <dbReference type="SAM" id="MobiDB-lite"/>
    </source>
</evidence>
<feature type="region of interest" description="Disordered" evidence="3">
    <location>
        <begin position="329"/>
        <end position="351"/>
    </location>
</feature>
<dbReference type="SUPFAM" id="SSF46689">
    <property type="entry name" value="Homeodomain-like"/>
    <property type="match status" value="2"/>
</dbReference>
<feature type="region of interest" description="Disordered" evidence="3">
    <location>
        <begin position="490"/>
        <end position="525"/>
    </location>
</feature>
<evidence type="ECO:0000313" key="6">
    <source>
        <dbReference type="Proteomes" id="UP000076580"/>
    </source>
</evidence>
<accession>A0A151GSK7</accession>
<dbReference type="InterPro" id="IPR050863">
    <property type="entry name" value="CenT-Element_Derived"/>
</dbReference>
<comment type="caution">
    <text evidence="5">The sequence shown here is derived from an EMBL/GenBank/DDBJ whole genome shotgun (WGS) entry which is preliminary data.</text>
</comment>
<dbReference type="SMART" id="SM00674">
    <property type="entry name" value="CENPB"/>
    <property type="match status" value="1"/>
</dbReference>
<dbReference type="InterPro" id="IPR009057">
    <property type="entry name" value="Homeodomain-like_sf"/>
</dbReference>
<dbReference type="Gene3D" id="1.10.10.60">
    <property type="entry name" value="Homeodomain-like"/>
    <property type="match status" value="2"/>
</dbReference>
<dbReference type="PANTHER" id="PTHR19303:SF70">
    <property type="entry name" value="HTH CENPB-TYPE DOMAIN-CONTAINING PROTEIN"/>
    <property type="match status" value="1"/>
</dbReference>
<evidence type="ECO:0000256" key="1">
    <source>
        <dbReference type="ARBA" id="ARBA00023125"/>
    </source>
</evidence>
<dbReference type="RefSeq" id="XP_040659456.1">
    <property type="nucleotide sequence ID" value="XM_040798573.1"/>
</dbReference>
<dbReference type="InterPro" id="IPR006600">
    <property type="entry name" value="HTH_CenpB_DNA-bd_dom"/>
</dbReference>
<feature type="region of interest" description="Disordered" evidence="3">
    <location>
        <begin position="1"/>
        <end position="29"/>
    </location>
</feature>
<dbReference type="GO" id="GO:0003677">
    <property type="term" value="F:DNA binding"/>
    <property type="evidence" value="ECO:0007669"/>
    <property type="project" value="UniProtKB-KW"/>
</dbReference>
<dbReference type="EMBL" id="LAYC01000001">
    <property type="protein sequence ID" value="KYK60104.1"/>
    <property type="molecule type" value="Genomic_DNA"/>
</dbReference>
<feature type="region of interest" description="Disordered" evidence="3">
    <location>
        <begin position="66"/>
        <end position="93"/>
    </location>
</feature>
<feature type="domain" description="HTH CENPB-type" evidence="4">
    <location>
        <begin position="227"/>
        <end position="301"/>
    </location>
</feature>
<evidence type="ECO:0000259" key="4">
    <source>
        <dbReference type="PROSITE" id="PS51253"/>
    </source>
</evidence>
<dbReference type="GeneID" id="63713881"/>
<dbReference type="Proteomes" id="UP000076580">
    <property type="component" value="Chromosome 01"/>
</dbReference>
<dbReference type="Pfam" id="PF03221">
    <property type="entry name" value="HTH_Tnp_Tc5"/>
    <property type="match status" value="1"/>
</dbReference>
<organism evidence="5 6">
    <name type="scientific">Drechmeria coniospora</name>
    <name type="common">Nematophagous fungus</name>
    <name type="synonym">Meria coniospora</name>
    <dbReference type="NCBI Taxonomy" id="98403"/>
    <lineage>
        <taxon>Eukaryota</taxon>
        <taxon>Fungi</taxon>
        <taxon>Dikarya</taxon>
        <taxon>Ascomycota</taxon>
        <taxon>Pezizomycotina</taxon>
        <taxon>Sordariomycetes</taxon>
        <taxon>Hypocreomycetidae</taxon>
        <taxon>Hypocreales</taxon>
        <taxon>Ophiocordycipitaceae</taxon>
        <taxon>Drechmeria</taxon>
    </lineage>
</organism>
<feature type="compositionally biased region" description="Low complexity" evidence="3">
    <location>
        <begin position="461"/>
        <end position="474"/>
    </location>
</feature>
<feature type="region of interest" description="Disordered" evidence="3">
    <location>
        <begin position="450"/>
        <end position="475"/>
    </location>
</feature>
<dbReference type="STRING" id="98403.A0A151GSK7"/>
<feature type="compositionally biased region" description="Polar residues" evidence="3">
    <location>
        <begin position="490"/>
        <end position="504"/>
    </location>
</feature>
<dbReference type="PANTHER" id="PTHR19303">
    <property type="entry name" value="TRANSPOSON"/>
    <property type="match status" value="1"/>
</dbReference>
<dbReference type="Pfam" id="PF04218">
    <property type="entry name" value="CENP-B_N"/>
    <property type="match status" value="1"/>
</dbReference>
<keyword evidence="6" id="KW-1185">Reference proteome</keyword>
<evidence type="ECO:0000313" key="5">
    <source>
        <dbReference type="EMBL" id="KYK60104.1"/>
    </source>
</evidence>
<evidence type="ECO:0000256" key="2">
    <source>
        <dbReference type="ARBA" id="ARBA00023242"/>
    </source>
</evidence>
<proteinExistence type="predicted"/>
<dbReference type="InParanoid" id="A0A151GSK7"/>
<dbReference type="GO" id="GO:0005634">
    <property type="term" value="C:nucleus"/>
    <property type="evidence" value="ECO:0007669"/>
    <property type="project" value="TreeGrafter"/>
</dbReference>
<gene>
    <name evidence="5" type="ORF">DCS_01238</name>
</gene>
<feature type="compositionally biased region" description="Polar residues" evidence="3">
    <location>
        <begin position="512"/>
        <end position="525"/>
    </location>
</feature>
<dbReference type="AlphaFoldDB" id="A0A151GSK7"/>
<reference evidence="5 6" key="1">
    <citation type="journal article" date="2016" name="Sci. Rep.">
        <title>Insights into Adaptations to a Near-Obligate Nematode Endoparasitic Lifestyle from the Finished Genome of Drechmeria coniospora.</title>
        <authorList>
            <person name="Zhang L."/>
            <person name="Zhou Z."/>
            <person name="Guo Q."/>
            <person name="Fokkens L."/>
            <person name="Miskei M."/>
            <person name="Pocsi I."/>
            <person name="Zhang W."/>
            <person name="Chen M."/>
            <person name="Wang L."/>
            <person name="Sun Y."/>
            <person name="Donzelli B.G."/>
            <person name="Gibson D.M."/>
            <person name="Nelson D.R."/>
            <person name="Luo J.G."/>
            <person name="Rep M."/>
            <person name="Liu H."/>
            <person name="Yang S."/>
            <person name="Wang J."/>
            <person name="Krasnoff S.B."/>
            <person name="Xu Y."/>
            <person name="Molnar I."/>
            <person name="Lin M."/>
        </authorList>
    </citation>
    <scope>NUCLEOTIDE SEQUENCE [LARGE SCALE GENOMIC DNA]</scope>
    <source>
        <strain evidence="5 6">ARSEF 6962</strain>
    </source>
</reference>
<keyword evidence="1" id="KW-0238">DNA-binding</keyword>